<evidence type="ECO:0000313" key="15">
    <source>
        <dbReference type="Proteomes" id="UP000178726"/>
    </source>
</evidence>
<feature type="region of interest" description="Interaction with substrate tRNA" evidence="10">
    <location>
        <begin position="37"/>
        <end position="40"/>
    </location>
</feature>
<feature type="binding site" evidence="10">
    <location>
        <begin position="14"/>
        <end position="19"/>
    </location>
    <ligand>
        <name>substrate</name>
    </ligand>
</feature>
<comment type="catalytic activity">
    <reaction evidence="9 10 11">
        <text>adenosine(37) in tRNA + dimethylallyl diphosphate = N(6)-dimethylallyladenosine(37) in tRNA + diphosphate</text>
        <dbReference type="Rhea" id="RHEA:26482"/>
        <dbReference type="Rhea" id="RHEA-COMP:10162"/>
        <dbReference type="Rhea" id="RHEA-COMP:10375"/>
        <dbReference type="ChEBI" id="CHEBI:33019"/>
        <dbReference type="ChEBI" id="CHEBI:57623"/>
        <dbReference type="ChEBI" id="CHEBI:74411"/>
        <dbReference type="ChEBI" id="CHEBI:74415"/>
        <dbReference type="EC" id="2.5.1.75"/>
    </reaction>
</comment>
<feature type="site" description="Interaction with substrate tRNA" evidence="10">
    <location>
        <position position="113"/>
    </location>
</feature>
<evidence type="ECO:0000256" key="8">
    <source>
        <dbReference type="ARBA" id="ARBA00022842"/>
    </source>
</evidence>
<comment type="similarity">
    <text evidence="3 10 13">Belongs to the IPP transferase family.</text>
</comment>
<reference evidence="14 15" key="1">
    <citation type="journal article" date="2016" name="Nat. Commun.">
        <title>Thousands of microbial genomes shed light on interconnected biogeochemical processes in an aquifer system.</title>
        <authorList>
            <person name="Anantharaman K."/>
            <person name="Brown C.T."/>
            <person name="Hug L.A."/>
            <person name="Sharon I."/>
            <person name="Castelle C.J."/>
            <person name="Probst A.J."/>
            <person name="Thomas B.C."/>
            <person name="Singh A."/>
            <person name="Wilkins M.J."/>
            <person name="Karaoz U."/>
            <person name="Brodie E.L."/>
            <person name="Williams K.H."/>
            <person name="Hubbard S.S."/>
            <person name="Banfield J.F."/>
        </authorList>
    </citation>
    <scope>NUCLEOTIDE SEQUENCE [LARGE SCALE GENOMIC DNA]</scope>
</reference>
<feature type="site" description="Interaction with substrate tRNA" evidence="10">
    <location>
        <position position="136"/>
    </location>
</feature>
<dbReference type="GO" id="GO:0005524">
    <property type="term" value="F:ATP binding"/>
    <property type="evidence" value="ECO:0007669"/>
    <property type="project" value="UniProtKB-UniRule"/>
</dbReference>
<dbReference type="PANTHER" id="PTHR11088:SF60">
    <property type="entry name" value="TRNA DIMETHYLALLYLTRANSFERASE"/>
    <property type="match status" value="1"/>
</dbReference>
<accession>A0A1F6N985</accession>
<dbReference type="EMBL" id="MFQK01000044">
    <property type="protein sequence ID" value="OGH80495.1"/>
    <property type="molecule type" value="Genomic_DNA"/>
</dbReference>
<dbReference type="Pfam" id="PF01715">
    <property type="entry name" value="IPPT"/>
    <property type="match status" value="1"/>
</dbReference>
<evidence type="ECO:0000313" key="14">
    <source>
        <dbReference type="EMBL" id="OGH80495.1"/>
    </source>
</evidence>
<comment type="caution">
    <text evidence="14">The sequence shown here is derived from an EMBL/GenBank/DDBJ whole genome shotgun (WGS) entry which is preliminary data.</text>
</comment>
<evidence type="ECO:0000256" key="4">
    <source>
        <dbReference type="ARBA" id="ARBA00022679"/>
    </source>
</evidence>
<dbReference type="Gene3D" id="3.40.50.300">
    <property type="entry name" value="P-loop containing nucleotide triphosphate hydrolases"/>
    <property type="match status" value="1"/>
</dbReference>
<dbReference type="Proteomes" id="UP000178726">
    <property type="component" value="Unassembled WGS sequence"/>
</dbReference>
<feature type="binding site" evidence="10">
    <location>
        <begin position="12"/>
        <end position="19"/>
    </location>
    <ligand>
        <name>ATP</name>
        <dbReference type="ChEBI" id="CHEBI:30616"/>
    </ligand>
</feature>
<dbReference type="PANTHER" id="PTHR11088">
    <property type="entry name" value="TRNA DIMETHYLALLYLTRANSFERASE"/>
    <property type="match status" value="1"/>
</dbReference>
<evidence type="ECO:0000256" key="2">
    <source>
        <dbReference type="ARBA" id="ARBA00003213"/>
    </source>
</evidence>
<comment type="cofactor">
    <cofactor evidence="1 10">
        <name>Mg(2+)</name>
        <dbReference type="ChEBI" id="CHEBI:18420"/>
    </cofactor>
</comment>
<keyword evidence="5 10" id="KW-0819">tRNA processing</keyword>
<evidence type="ECO:0000256" key="12">
    <source>
        <dbReference type="RuleBase" id="RU003784"/>
    </source>
</evidence>
<dbReference type="InterPro" id="IPR018022">
    <property type="entry name" value="IPT"/>
</dbReference>
<dbReference type="AlphaFoldDB" id="A0A1F6N985"/>
<dbReference type="Gene3D" id="1.10.20.140">
    <property type="match status" value="1"/>
</dbReference>
<keyword evidence="8 10" id="KW-0460">Magnesium</keyword>
<evidence type="ECO:0000256" key="10">
    <source>
        <dbReference type="HAMAP-Rule" id="MF_00185"/>
    </source>
</evidence>
<comment type="caution">
    <text evidence="10">Lacks conserved residue(s) required for the propagation of feature annotation.</text>
</comment>
<keyword evidence="4 10" id="KW-0808">Transferase</keyword>
<comment type="function">
    <text evidence="2 10 12">Catalyzes the transfer of a dimethylallyl group onto the adenine at position 37 in tRNAs that read codons beginning with uridine, leading to the formation of N6-(dimethylallyl)adenosine (i(6)A).</text>
</comment>
<dbReference type="GO" id="GO:0052381">
    <property type="term" value="F:tRNA dimethylallyltransferase activity"/>
    <property type="evidence" value="ECO:0007669"/>
    <property type="project" value="UniProtKB-UniRule"/>
</dbReference>
<dbReference type="STRING" id="1798689.A3I29_00165"/>
<keyword evidence="6 10" id="KW-0547">Nucleotide-binding</keyword>
<evidence type="ECO:0000256" key="6">
    <source>
        <dbReference type="ARBA" id="ARBA00022741"/>
    </source>
</evidence>
<dbReference type="SUPFAM" id="SSF52540">
    <property type="entry name" value="P-loop containing nucleoside triphosphate hydrolases"/>
    <property type="match status" value="1"/>
</dbReference>
<proteinExistence type="inferred from homology"/>
<comment type="subunit">
    <text evidence="10">Monomer.</text>
</comment>
<evidence type="ECO:0000256" key="7">
    <source>
        <dbReference type="ARBA" id="ARBA00022840"/>
    </source>
</evidence>
<dbReference type="InterPro" id="IPR039657">
    <property type="entry name" value="Dimethylallyltransferase"/>
</dbReference>
<evidence type="ECO:0000256" key="13">
    <source>
        <dbReference type="RuleBase" id="RU003785"/>
    </source>
</evidence>
<gene>
    <name evidence="10" type="primary">miaA</name>
    <name evidence="14" type="ORF">A3I29_00165</name>
</gene>
<keyword evidence="7 10" id="KW-0067">ATP-binding</keyword>
<evidence type="ECO:0000256" key="11">
    <source>
        <dbReference type="RuleBase" id="RU003783"/>
    </source>
</evidence>
<evidence type="ECO:0000256" key="5">
    <source>
        <dbReference type="ARBA" id="ARBA00022694"/>
    </source>
</evidence>
<dbReference type="NCBIfam" id="TIGR00174">
    <property type="entry name" value="miaA"/>
    <property type="match status" value="1"/>
</dbReference>
<name>A0A1F6N985_9BACT</name>
<dbReference type="HAMAP" id="MF_00185">
    <property type="entry name" value="IPP_trans"/>
    <property type="match status" value="1"/>
</dbReference>
<evidence type="ECO:0000256" key="3">
    <source>
        <dbReference type="ARBA" id="ARBA00005842"/>
    </source>
</evidence>
<evidence type="ECO:0000256" key="1">
    <source>
        <dbReference type="ARBA" id="ARBA00001946"/>
    </source>
</evidence>
<dbReference type="EC" id="2.5.1.75" evidence="10"/>
<organism evidence="14 15">
    <name type="scientific">Candidatus Magasanikbacteria bacterium RIFCSPLOWO2_02_FULL_44_11</name>
    <dbReference type="NCBI Taxonomy" id="1798689"/>
    <lineage>
        <taxon>Bacteria</taxon>
        <taxon>Candidatus Magasanikiibacteriota</taxon>
    </lineage>
</organism>
<evidence type="ECO:0000256" key="9">
    <source>
        <dbReference type="ARBA" id="ARBA00049563"/>
    </source>
</evidence>
<dbReference type="GO" id="GO:0006400">
    <property type="term" value="P:tRNA modification"/>
    <property type="evidence" value="ECO:0007669"/>
    <property type="project" value="TreeGrafter"/>
</dbReference>
<dbReference type="InterPro" id="IPR027417">
    <property type="entry name" value="P-loop_NTPase"/>
</dbReference>
<sequence>MPSLPKIIAIVGPTSSGKTRLGLELAKRYNGEIISADSRQLYKKMTIGTAKPQGEWRSVQDRRAYIVEGVPHYMMDIVDPGHQMSLAEFKSDALSHINDIIRRGRLPIIVGGTGLYIQAIVDNLEPPKIPPNKILRRSFEKRSLQDLLTWLQKLDPESYASVDIKNPRRVIRALEVAILSGESFADQRKQADALFDVLQIGLRREPADLARRIESSVDQQIEGGLEQETRSLVKQKYGWNLPSMSSIGYKQMGEYLAEKCTKERAIEVIKQATRKYAKRQMTWFKRDKRIIWLGGDETAAADKLVKDFILR</sequence>
<protein>
    <recommendedName>
        <fullName evidence="10">tRNA dimethylallyltransferase</fullName>
        <ecNumber evidence="10">2.5.1.75</ecNumber>
    </recommendedName>
    <alternativeName>
        <fullName evidence="10">Dimethylallyl diphosphate:tRNA dimethylallyltransferase</fullName>
        <shortName evidence="10">DMAPP:tRNA dimethylallyltransferase</shortName>
        <shortName evidence="10">DMATase</shortName>
    </alternativeName>
    <alternativeName>
        <fullName evidence="10">Isopentenyl-diphosphate:tRNA isopentenyltransferase</fullName>
        <shortName evidence="10">IPP transferase</shortName>
        <shortName evidence="10">IPPT</shortName>
        <shortName evidence="10">IPTase</shortName>
    </alternativeName>
</protein>